<dbReference type="InterPro" id="IPR036942">
    <property type="entry name" value="Beta-barrel_TonB_sf"/>
</dbReference>
<dbReference type="Gene3D" id="2.170.130.10">
    <property type="entry name" value="TonB-dependent receptor, plug domain"/>
    <property type="match status" value="1"/>
</dbReference>
<evidence type="ECO:0000256" key="8">
    <source>
        <dbReference type="ARBA" id="ARBA00023004"/>
    </source>
</evidence>
<gene>
    <name evidence="21" type="ORF">QRO08_24015</name>
</gene>
<dbReference type="InterPro" id="IPR000531">
    <property type="entry name" value="Beta-barrel_TonB"/>
</dbReference>
<keyword evidence="9" id="KW-0406">Ion transport</keyword>
<evidence type="ECO:0000256" key="6">
    <source>
        <dbReference type="ARBA" id="ARBA00022692"/>
    </source>
</evidence>
<keyword evidence="4 14" id="KW-1134">Transmembrane beta strand</keyword>
<dbReference type="PANTHER" id="PTHR32552:SF90">
    <property type="entry name" value="METAL-PSEUDOPALINE RECEPTOR CNTO"/>
    <property type="match status" value="1"/>
</dbReference>
<keyword evidence="22" id="KW-1185">Reference proteome</keyword>
<dbReference type="CDD" id="cd01347">
    <property type="entry name" value="ligand_gated_channel"/>
    <property type="match status" value="1"/>
</dbReference>
<evidence type="ECO:0000256" key="3">
    <source>
        <dbReference type="ARBA" id="ARBA00022448"/>
    </source>
</evidence>
<accession>A0ABY9APX3</accession>
<evidence type="ECO:0000313" key="21">
    <source>
        <dbReference type="EMBL" id="WIY48842.1"/>
    </source>
</evidence>
<evidence type="ECO:0000256" key="1">
    <source>
        <dbReference type="ARBA" id="ARBA00004571"/>
    </source>
</evidence>
<evidence type="ECO:0000256" key="9">
    <source>
        <dbReference type="ARBA" id="ARBA00023065"/>
    </source>
</evidence>
<dbReference type="PROSITE" id="PS01156">
    <property type="entry name" value="TONB_DEPENDENT_REC_2"/>
    <property type="match status" value="1"/>
</dbReference>
<feature type="domain" description="TonB-dependent receptor plug" evidence="20">
    <location>
        <begin position="91"/>
        <end position="191"/>
    </location>
</feature>
<keyword evidence="5" id="KW-0410">Iron transport</keyword>
<dbReference type="Pfam" id="PF07715">
    <property type="entry name" value="Plug"/>
    <property type="match status" value="1"/>
</dbReference>
<dbReference type="PROSITE" id="PS52016">
    <property type="entry name" value="TONB_DEPENDENT_REC_3"/>
    <property type="match status" value="1"/>
</dbReference>
<evidence type="ECO:0000256" key="5">
    <source>
        <dbReference type="ARBA" id="ARBA00022496"/>
    </source>
</evidence>
<keyword evidence="3 14" id="KW-0813">Transport</keyword>
<feature type="region of interest" description="Disordered" evidence="17">
    <location>
        <begin position="67"/>
        <end position="91"/>
    </location>
</feature>
<name>A0ABY9APX3_PARCI</name>
<feature type="signal peptide" evidence="18">
    <location>
        <begin position="1"/>
        <end position="47"/>
    </location>
</feature>
<evidence type="ECO:0000256" key="11">
    <source>
        <dbReference type="ARBA" id="ARBA00023136"/>
    </source>
</evidence>
<evidence type="ECO:0000256" key="15">
    <source>
        <dbReference type="PROSITE-ProRule" id="PRU10144"/>
    </source>
</evidence>
<organism evidence="21 22">
    <name type="scientific">Paracidovorax citrulli</name>
    <name type="common">Acidovorax citrulli</name>
    <dbReference type="NCBI Taxonomy" id="80869"/>
    <lineage>
        <taxon>Bacteria</taxon>
        <taxon>Pseudomonadati</taxon>
        <taxon>Pseudomonadota</taxon>
        <taxon>Betaproteobacteria</taxon>
        <taxon>Burkholderiales</taxon>
        <taxon>Comamonadaceae</taxon>
        <taxon>Paracidovorax</taxon>
    </lineage>
</organism>
<evidence type="ECO:0000256" key="13">
    <source>
        <dbReference type="ARBA" id="ARBA00023237"/>
    </source>
</evidence>
<dbReference type="InterPro" id="IPR010917">
    <property type="entry name" value="TonB_rcpt_CS"/>
</dbReference>
<evidence type="ECO:0000313" key="22">
    <source>
        <dbReference type="Proteomes" id="UP001242732"/>
    </source>
</evidence>
<evidence type="ECO:0000256" key="12">
    <source>
        <dbReference type="ARBA" id="ARBA00023170"/>
    </source>
</evidence>
<feature type="chain" id="PRO_5045780374" evidence="18">
    <location>
        <begin position="48"/>
        <end position="731"/>
    </location>
</feature>
<proteinExistence type="inferred from homology"/>
<dbReference type="SUPFAM" id="SSF56935">
    <property type="entry name" value="Porins"/>
    <property type="match status" value="1"/>
</dbReference>
<keyword evidence="8" id="KW-0408">Iron</keyword>
<comment type="subcellular location">
    <subcellularLocation>
        <location evidence="1 14">Cell outer membrane</location>
        <topology evidence="1 14">Multi-pass membrane protein</topology>
    </subcellularLocation>
</comment>
<feature type="domain" description="TonB-dependent receptor-like beta-barrel" evidence="19">
    <location>
        <begin position="263"/>
        <end position="700"/>
    </location>
</feature>
<evidence type="ECO:0000259" key="19">
    <source>
        <dbReference type="Pfam" id="PF00593"/>
    </source>
</evidence>
<dbReference type="Proteomes" id="UP001242732">
    <property type="component" value="Chromosome"/>
</dbReference>
<keyword evidence="11 14" id="KW-0472">Membrane</keyword>
<dbReference type="PANTHER" id="PTHR32552">
    <property type="entry name" value="FERRICHROME IRON RECEPTOR-RELATED"/>
    <property type="match status" value="1"/>
</dbReference>
<keyword evidence="12 21" id="KW-0675">Receptor</keyword>
<evidence type="ECO:0000256" key="17">
    <source>
        <dbReference type="SAM" id="MobiDB-lite"/>
    </source>
</evidence>
<comment type="similarity">
    <text evidence="2 14 16">Belongs to the TonB-dependent receptor family.</text>
</comment>
<protein>
    <submittedName>
        <fullName evidence="21">TonB-dependent siderophore receptor</fullName>
    </submittedName>
</protein>
<dbReference type="InterPro" id="IPR039426">
    <property type="entry name" value="TonB-dep_rcpt-like"/>
</dbReference>
<dbReference type="Gene3D" id="2.40.170.20">
    <property type="entry name" value="TonB-dependent receptor, beta-barrel domain"/>
    <property type="match status" value="1"/>
</dbReference>
<dbReference type="EMBL" id="CP127363">
    <property type="protein sequence ID" value="WIY48842.1"/>
    <property type="molecule type" value="Genomic_DNA"/>
</dbReference>
<evidence type="ECO:0000259" key="20">
    <source>
        <dbReference type="Pfam" id="PF07715"/>
    </source>
</evidence>
<keyword evidence="7 18" id="KW-0732">Signal</keyword>
<evidence type="ECO:0000256" key="4">
    <source>
        <dbReference type="ARBA" id="ARBA00022452"/>
    </source>
</evidence>
<dbReference type="NCBIfam" id="TIGR01783">
    <property type="entry name" value="TonB-siderophor"/>
    <property type="match status" value="1"/>
</dbReference>
<evidence type="ECO:0000256" key="16">
    <source>
        <dbReference type="RuleBase" id="RU003357"/>
    </source>
</evidence>
<dbReference type="InterPro" id="IPR012910">
    <property type="entry name" value="Plug_dom"/>
</dbReference>
<sequence>MPAFSSLSTPAAVAAANSRPAMPRRAPLARAVLALAASLSAQHVAHAQEAATAPAAPTATLQEVRVQDATDGSGYQGAQRQTAATRTDTPLVETPQAVRVVPRQLLEDLGARRLADTVDFVSGVTRMNDFGGTWDNYAIRGFSNTEGGSLLNGFASGRGYGPQRDAATIERVEFLKGPAAALYGSSEPGGTLNVVTKKPQFTAARTAGLQIGTLGMRRATLDLTGPATQNLAYRLNVAAEDGASRTGLVDNRKYVVAPAFAWTLGADTVLQYEAEIIRIRTPLDRGVVQVNGNALALPADRFLQEPDRGNLHVNGDTHQLTLDHDLGGGWRTRLGGTYRETEFHGNAVDFGTGQIGLLAANGRTLSRTDSWRTLPSRDVSVQAELEGKFSTGSLRHTVLAGLESWRLYMGQDIRYSAQKYPIDIYDPVYGTVPRGPLVQGYLQDDRLRATGLFLQDQIDLTPRWKLMAGLRFDRFHEDFVNWMTNARQNQQHSSATPRVGLSYMVTPDSSVYVSYGRSFRPNAGTDAAGNSFDPQEGKAWEAGAKWQSPDQRLNASMAVFDIRKTNVLTRDPANGNFSVAAGEVRSRGIETDVAGKLDAHWRLTANAAFTDTEVLRDNNPALVGKRLLGVPRVSAGLFAIREDRLASGGRYGVGAGLVHVGERTGTATDTYRLPAYTTARLTGYWQIDPRTRLTLDIHNLFDKHYAAASWNAIAVIPGMGRQVVAGVQVKF</sequence>
<keyword evidence="13 14" id="KW-0998">Cell outer membrane</keyword>
<evidence type="ECO:0000256" key="18">
    <source>
        <dbReference type="SAM" id="SignalP"/>
    </source>
</evidence>
<evidence type="ECO:0000256" key="7">
    <source>
        <dbReference type="ARBA" id="ARBA00022729"/>
    </source>
</evidence>
<evidence type="ECO:0000256" key="2">
    <source>
        <dbReference type="ARBA" id="ARBA00009810"/>
    </source>
</evidence>
<dbReference type="InterPro" id="IPR037066">
    <property type="entry name" value="Plug_dom_sf"/>
</dbReference>
<feature type="compositionally biased region" description="Low complexity" evidence="17">
    <location>
        <begin position="78"/>
        <end position="87"/>
    </location>
</feature>
<evidence type="ECO:0000256" key="14">
    <source>
        <dbReference type="PROSITE-ProRule" id="PRU01360"/>
    </source>
</evidence>
<reference evidence="21 22" key="1">
    <citation type="submission" date="2023-06" db="EMBL/GenBank/DDBJ databases">
        <authorList>
            <person name="Ham H."/>
            <person name="Park D.S."/>
        </authorList>
    </citation>
    <scope>NUCLEOTIDE SEQUENCE [LARGE SCALE GENOMIC DNA]</scope>
    <source>
        <strain evidence="21 22">KACC 17005</strain>
    </source>
</reference>
<evidence type="ECO:0000256" key="10">
    <source>
        <dbReference type="ARBA" id="ARBA00023077"/>
    </source>
</evidence>
<keyword evidence="10 16" id="KW-0798">TonB box</keyword>
<keyword evidence="6 14" id="KW-0812">Transmembrane</keyword>
<dbReference type="Pfam" id="PF00593">
    <property type="entry name" value="TonB_dep_Rec_b-barrel"/>
    <property type="match status" value="1"/>
</dbReference>
<dbReference type="InterPro" id="IPR010105">
    <property type="entry name" value="TonB_sidphr_rcpt"/>
</dbReference>
<feature type="short sequence motif" description="TonB C-terminal box" evidence="15">
    <location>
        <begin position="714"/>
        <end position="731"/>
    </location>
</feature>